<keyword evidence="3 17" id="KW-0812">Transmembrane</keyword>
<feature type="transmembrane region" description="Helical" evidence="17">
    <location>
        <begin position="102"/>
        <end position="129"/>
    </location>
</feature>
<sequence length="253" mass="29679">MRETFDIFLIVMASLALVVFIALHFFEAGYGYLFDRRYGPPIPNKIGWVMMESPVFIFMCILWATSDRMWQAGPLALFLLFQAHYFQRSFIFPLLLRGNSRMPLGIVLMGMVFNTLNALMQGGWIFWISPADYYENWFAQPYIYIGGALFIAGMAINLHSDRIIRHLRKPGDTRHYIPRGGMFRYVSSANYFGELLEWIGFAVASWSWAGVVFAWWTFANLAPRAASLRRRYEQEFGDEFRRLHRKRIIPFIY</sequence>
<dbReference type="InterPro" id="IPR039357">
    <property type="entry name" value="SRD5A/TECR"/>
</dbReference>
<feature type="transmembrane region" description="Helical" evidence="17">
    <location>
        <begin position="7"/>
        <end position="26"/>
    </location>
</feature>
<evidence type="ECO:0000256" key="9">
    <source>
        <dbReference type="ARBA" id="ARBA00023002"/>
    </source>
</evidence>
<dbReference type="GO" id="GO:0030154">
    <property type="term" value="P:cell differentiation"/>
    <property type="evidence" value="ECO:0007669"/>
    <property type="project" value="UniProtKB-KW"/>
</dbReference>
<evidence type="ECO:0000256" key="6">
    <source>
        <dbReference type="ARBA" id="ARBA00022848"/>
    </source>
</evidence>
<evidence type="ECO:0000256" key="13">
    <source>
        <dbReference type="ARBA" id="ARBA00039428"/>
    </source>
</evidence>
<evidence type="ECO:0000256" key="14">
    <source>
        <dbReference type="ARBA" id="ARBA00041664"/>
    </source>
</evidence>
<keyword evidence="6" id="KW-0492">Microsome</keyword>
<keyword evidence="11 17" id="KW-0472">Membrane</keyword>
<keyword evidence="9" id="KW-0560">Oxidoreductase</keyword>
<dbReference type="PIRSF" id="PIRSF015596">
    <property type="entry name" value="5_alpha-SR2"/>
    <property type="match status" value="1"/>
</dbReference>
<gene>
    <name evidence="19" type="ORF">H9828_00420</name>
</gene>
<evidence type="ECO:0000256" key="16">
    <source>
        <dbReference type="ARBA" id="ARBA00049166"/>
    </source>
</evidence>
<dbReference type="Gene3D" id="1.20.120.1630">
    <property type="match status" value="1"/>
</dbReference>
<dbReference type="EMBL" id="DXDA01000004">
    <property type="protein sequence ID" value="HIY67862.1"/>
    <property type="molecule type" value="Genomic_DNA"/>
</dbReference>
<evidence type="ECO:0000256" key="2">
    <source>
        <dbReference type="ARBA" id="ARBA00004524"/>
    </source>
</evidence>
<evidence type="ECO:0000256" key="11">
    <source>
        <dbReference type="ARBA" id="ARBA00023136"/>
    </source>
</evidence>
<dbReference type="Pfam" id="PF02544">
    <property type="entry name" value="Steroid_dh"/>
    <property type="match status" value="1"/>
</dbReference>
<evidence type="ECO:0000256" key="5">
    <source>
        <dbReference type="ARBA" id="ARBA00022824"/>
    </source>
</evidence>
<evidence type="ECO:0000256" key="3">
    <source>
        <dbReference type="ARBA" id="ARBA00022692"/>
    </source>
</evidence>
<dbReference type="PANTHER" id="PTHR10556:SF57">
    <property type="entry name" value="3-OXO-5-ALPHA-STEROID 4-DEHYDROGENASE 1"/>
    <property type="match status" value="1"/>
</dbReference>
<feature type="transmembrane region" description="Helical" evidence="17">
    <location>
        <begin position="198"/>
        <end position="222"/>
    </location>
</feature>
<evidence type="ECO:0000313" key="20">
    <source>
        <dbReference type="Proteomes" id="UP000886844"/>
    </source>
</evidence>
<name>A0A9D2CB10_9BACT</name>
<feature type="transmembrane region" description="Helical" evidence="17">
    <location>
        <begin position="141"/>
        <end position="160"/>
    </location>
</feature>
<protein>
    <recommendedName>
        <fullName evidence="13">3-oxo-5-alpha-steroid 4-dehydrogenase 1</fullName>
    </recommendedName>
    <alternativeName>
        <fullName evidence="14">SR type 1</fullName>
    </alternativeName>
    <alternativeName>
        <fullName evidence="15">Steroid 5-alpha-reductase 1</fullName>
    </alternativeName>
</protein>
<comment type="function">
    <text evidence="12">Converts testosterone into 5-alpha-dihydrotestosterone and progesterone or corticosterone into their corresponding 5-alpha-3-oxosteroids. It plays a central role in sexual differentiation and androgen physiology.</text>
</comment>
<evidence type="ECO:0000256" key="10">
    <source>
        <dbReference type="ARBA" id="ARBA00023098"/>
    </source>
</evidence>
<evidence type="ECO:0000256" key="15">
    <source>
        <dbReference type="ARBA" id="ARBA00042579"/>
    </source>
</evidence>
<dbReference type="InterPro" id="IPR016636">
    <property type="entry name" value="3-oxo-5-alpha-steroid_4-DH"/>
</dbReference>
<dbReference type="GO" id="GO:0006694">
    <property type="term" value="P:steroid biosynthetic process"/>
    <property type="evidence" value="ECO:0007669"/>
    <property type="project" value="TreeGrafter"/>
</dbReference>
<reference evidence="19" key="1">
    <citation type="journal article" date="2021" name="PeerJ">
        <title>Extensive microbial diversity within the chicken gut microbiome revealed by metagenomics and culture.</title>
        <authorList>
            <person name="Gilroy R."/>
            <person name="Ravi A."/>
            <person name="Getino M."/>
            <person name="Pursley I."/>
            <person name="Horton D.L."/>
            <person name="Alikhan N.F."/>
            <person name="Baker D."/>
            <person name="Gharbi K."/>
            <person name="Hall N."/>
            <person name="Watson M."/>
            <person name="Adriaenssens E.M."/>
            <person name="Foster-Nyarko E."/>
            <person name="Jarju S."/>
            <person name="Secka A."/>
            <person name="Antonio M."/>
            <person name="Oren A."/>
            <person name="Chaudhuri R.R."/>
            <person name="La Ragione R."/>
            <person name="Hildebrand F."/>
            <person name="Pallen M.J."/>
        </authorList>
    </citation>
    <scope>NUCLEOTIDE SEQUENCE</scope>
    <source>
        <strain evidence="19">5134</strain>
    </source>
</reference>
<organism evidence="19 20">
    <name type="scientific">Candidatus Alistipes intestinigallinarum</name>
    <dbReference type="NCBI Taxonomy" id="2838440"/>
    <lineage>
        <taxon>Bacteria</taxon>
        <taxon>Pseudomonadati</taxon>
        <taxon>Bacteroidota</taxon>
        <taxon>Bacteroidia</taxon>
        <taxon>Bacteroidales</taxon>
        <taxon>Rikenellaceae</taxon>
        <taxon>Alistipes</taxon>
    </lineage>
</organism>
<evidence type="ECO:0000256" key="17">
    <source>
        <dbReference type="SAM" id="Phobius"/>
    </source>
</evidence>
<evidence type="ECO:0000256" key="4">
    <source>
        <dbReference type="ARBA" id="ARBA00022782"/>
    </source>
</evidence>
<keyword evidence="5" id="KW-0256">Endoplasmic reticulum</keyword>
<feature type="transmembrane region" description="Helical" evidence="17">
    <location>
        <begin position="46"/>
        <end position="64"/>
    </location>
</feature>
<dbReference type="FunFam" id="1.20.120.1630:FF:000014">
    <property type="entry name" value="Steroid 5-alpha reductase, putative"/>
    <property type="match status" value="1"/>
</dbReference>
<dbReference type="PROSITE" id="PS50244">
    <property type="entry name" value="S5A_REDUCTASE"/>
    <property type="match status" value="1"/>
</dbReference>
<evidence type="ECO:0000256" key="12">
    <source>
        <dbReference type="ARBA" id="ARBA00037789"/>
    </source>
</evidence>
<keyword evidence="8 17" id="KW-1133">Transmembrane helix</keyword>
<comment type="catalytic activity">
    <reaction evidence="16">
        <text>androst-4-ene-3,17-dione + NADPH + H(+) = 5alpha-androstan-3,17-dione + NADP(+)</text>
        <dbReference type="Rhea" id="RHEA:50816"/>
        <dbReference type="ChEBI" id="CHEBI:15378"/>
        <dbReference type="ChEBI" id="CHEBI:15994"/>
        <dbReference type="ChEBI" id="CHEBI:16422"/>
        <dbReference type="ChEBI" id="CHEBI:57783"/>
        <dbReference type="ChEBI" id="CHEBI:58349"/>
    </reaction>
    <physiologicalReaction direction="left-to-right" evidence="16">
        <dbReference type="Rhea" id="RHEA:50817"/>
    </physiologicalReaction>
</comment>
<comment type="subcellular location">
    <subcellularLocation>
        <location evidence="1">Endoplasmic reticulum membrane</location>
        <topology evidence="1">Multi-pass membrane protein</topology>
    </subcellularLocation>
    <subcellularLocation>
        <location evidence="2">Microsome membrane</location>
    </subcellularLocation>
</comment>
<dbReference type="InterPro" id="IPR001104">
    <property type="entry name" value="3-oxo-5_a-steroid_4-DH_C"/>
</dbReference>
<keyword evidence="7" id="KW-0521">NADP</keyword>
<dbReference type="GO" id="GO:0003865">
    <property type="term" value="F:3-oxo-5-alpha-steroid 4-dehydrogenase activity"/>
    <property type="evidence" value="ECO:0007669"/>
    <property type="project" value="InterPro"/>
</dbReference>
<reference evidence="19" key="2">
    <citation type="submission" date="2021-04" db="EMBL/GenBank/DDBJ databases">
        <authorList>
            <person name="Gilroy R."/>
        </authorList>
    </citation>
    <scope>NUCLEOTIDE SEQUENCE</scope>
    <source>
        <strain evidence="19">5134</strain>
    </source>
</reference>
<evidence type="ECO:0000256" key="1">
    <source>
        <dbReference type="ARBA" id="ARBA00004477"/>
    </source>
</evidence>
<dbReference type="AlphaFoldDB" id="A0A9D2CB10"/>
<dbReference type="Proteomes" id="UP000886844">
    <property type="component" value="Unassembled WGS sequence"/>
</dbReference>
<dbReference type="PANTHER" id="PTHR10556">
    <property type="entry name" value="3-OXO-5-ALPHA-STEROID 4-DEHYDROGENASE"/>
    <property type="match status" value="1"/>
</dbReference>
<evidence type="ECO:0000256" key="7">
    <source>
        <dbReference type="ARBA" id="ARBA00022857"/>
    </source>
</evidence>
<keyword evidence="10" id="KW-0443">Lipid metabolism</keyword>
<evidence type="ECO:0000256" key="8">
    <source>
        <dbReference type="ARBA" id="ARBA00022989"/>
    </source>
</evidence>
<evidence type="ECO:0000259" key="18">
    <source>
        <dbReference type="Pfam" id="PF02544"/>
    </source>
</evidence>
<dbReference type="GO" id="GO:0016020">
    <property type="term" value="C:membrane"/>
    <property type="evidence" value="ECO:0007669"/>
    <property type="project" value="InterPro"/>
</dbReference>
<evidence type="ECO:0000313" key="19">
    <source>
        <dbReference type="EMBL" id="HIY67862.1"/>
    </source>
</evidence>
<proteinExistence type="predicted"/>
<accession>A0A9D2CB10</accession>
<keyword evidence="4" id="KW-0221">Differentiation</keyword>
<comment type="caution">
    <text evidence="19">The sequence shown here is derived from an EMBL/GenBank/DDBJ whole genome shotgun (WGS) entry which is preliminary data.</text>
</comment>
<feature type="domain" description="3-oxo-5-alpha-steroid 4-dehydrogenase C-terminal" evidence="18">
    <location>
        <begin position="101"/>
        <end position="253"/>
    </location>
</feature>